<evidence type="ECO:0000313" key="2">
    <source>
        <dbReference type="EMBL" id="MTF40425.1"/>
    </source>
</evidence>
<proteinExistence type="predicted"/>
<reference evidence="2 3" key="1">
    <citation type="submission" date="2019-11" db="EMBL/GenBank/DDBJ databases">
        <title>Isolation of a new High Light Tolerant Cyanobacteria.</title>
        <authorList>
            <person name="Dobson Z."/>
            <person name="Vaughn N."/>
            <person name="Vaughn M."/>
            <person name="Fromme P."/>
            <person name="Mazor Y."/>
        </authorList>
    </citation>
    <scope>NUCLEOTIDE SEQUENCE [LARGE SCALE GENOMIC DNA]</scope>
    <source>
        <strain evidence="2 3">0216</strain>
    </source>
</reference>
<gene>
    <name evidence="2" type="ORF">GGC33_16030</name>
</gene>
<accession>A0A844H248</accession>
<feature type="chain" id="PRO_5032677855" description="Spore coat protein U domain-containing protein" evidence="1">
    <location>
        <begin position="31"/>
        <end position="169"/>
    </location>
</feature>
<dbReference type="Proteomes" id="UP000437131">
    <property type="component" value="Unassembled WGS sequence"/>
</dbReference>
<protein>
    <recommendedName>
        <fullName evidence="4">Spore coat protein U domain-containing protein</fullName>
    </recommendedName>
</protein>
<feature type="signal peptide" evidence="1">
    <location>
        <begin position="1"/>
        <end position="30"/>
    </location>
</feature>
<name>A0A844H248_9CHRO</name>
<evidence type="ECO:0000313" key="3">
    <source>
        <dbReference type="Proteomes" id="UP000437131"/>
    </source>
</evidence>
<organism evidence="2 3">
    <name type="scientific">Cyanobacterium aponinum 0216</name>
    <dbReference type="NCBI Taxonomy" id="2676140"/>
    <lineage>
        <taxon>Bacteria</taxon>
        <taxon>Bacillati</taxon>
        <taxon>Cyanobacteriota</taxon>
        <taxon>Cyanophyceae</taxon>
        <taxon>Oscillatoriophycideae</taxon>
        <taxon>Chroococcales</taxon>
        <taxon>Geminocystaceae</taxon>
        <taxon>Cyanobacterium</taxon>
    </lineage>
</organism>
<sequence>MNIKNYSAKLAVASVALISSVITFAPKAIAQSATFNFSETITPGCDLSGFTAAAGATIDLEANGTNNGLITPNPASFSIACNFAGAQINITSASEDVAETAADSLTATLEKITGTTGTSTSNGGVGNTILDLEASSNDFNLELETDHSTNGLIAGTYNYNVVVTVTGNN</sequence>
<dbReference type="EMBL" id="WMIA01000028">
    <property type="protein sequence ID" value="MTF40425.1"/>
    <property type="molecule type" value="Genomic_DNA"/>
</dbReference>
<evidence type="ECO:0008006" key="4">
    <source>
        <dbReference type="Google" id="ProtNLM"/>
    </source>
</evidence>
<dbReference type="RefSeq" id="WP_099435660.1">
    <property type="nucleotide sequence ID" value="NZ_WMIA01000028.1"/>
</dbReference>
<comment type="caution">
    <text evidence="2">The sequence shown here is derived from an EMBL/GenBank/DDBJ whole genome shotgun (WGS) entry which is preliminary data.</text>
</comment>
<keyword evidence="1" id="KW-0732">Signal</keyword>
<evidence type="ECO:0000256" key="1">
    <source>
        <dbReference type="SAM" id="SignalP"/>
    </source>
</evidence>
<dbReference type="AlphaFoldDB" id="A0A844H248"/>